<comment type="caution">
    <text evidence="1">The sequence shown here is derived from an EMBL/GenBank/DDBJ whole genome shotgun (WGS) entry which is preliminary data.</text>
</comment>
<dbReference type="EMBL" id="JBCLSQ010000015">
    <property type="protein sequence ID" value="MEY8538188.1"/>
    <property type="molecule type" value="Genomic_DNA"/>
</dbReference>
<gene>
    <name evidence="1" type="ORF">AALM99_07010</name>
</gene>
<evidence type="ECO:0000313" key="1">
    <source>
        <dbReference type="EMBL" id="MEY8538188.1"/>
    </source>
</evidence>
<protein>
    <submittedName>
        <fullName evidence="1">Uncharacterized protein</fullName>
    </submittedName>
</protein>
<name>A0ABV4D8V9_9LACT</name>
<sequence length="51" mass="6092">MAAPEEETLYLDFDKFYGYLLTEVLRRIKERPDDKEKYLKLLGGRKNALKL</sequence>
<dbReference type="RefSeq" id="WP_369918399.1">
    <property type="nucleotide sequence ID" value="NZ_JBCLSQ010000015.1"/>
</dbReference>
<keyword evidence="2" id="KW-1185">Reference proteome</keyword>
<organism evidence="1 2">
    <name type="scientific">Lactococcus muris</name>
    <dbReference type="NCBI Taxonomy" id="2941330"/>
    <lineage>
        <taxon>Bacteria</taxon>
        <taxon>Bacillati</taxon>
        <taxon>Bacillota</taxon>
        <taxon>Bacilli</taxon>
        <taxon>Lactobacillales</taxon>
        <taxon>Streptococcaceae</taxon>
        <taxon>Lactococcus</taxon>
    </lineage>
</organism>
<dbReference type="Proteomes" id="UP001565242">
    <property type="component" value="Unassembled WGS sequence"/>
</dbReference>
<proteinExistence type="predicted"/>
<evidence type="ECO:0000313" key="2">
    <source>
        <dbReference type="Proteomes" id="UP001565242"/>
    </source>
</evidence>
<reference evidence="1 2" key="1">
    <citation type="submission" date="2024-03" db="EMBL/GenBank/DDBJ databases">
        <title>Mouse gut bacterial collection (mGBC) of GemPharmatech.</title>
        <authorList>
            <person name="He Y."/>
            <person name="Dong L."/>
            <person name="Wu D."/>
            <person name="Gao X."/>
            <person name="Lin Z."/>
        </authorList>
    </citation>
    <scope>NUCLEOTIDE SEQUENCE [LARGE SCALE GENOMIC DNA]</scope>
    <source>
        <strain evidence="1 2">20-218</strain>
    </source>
</reference>
<accession>A0ABV4D8V9</accession>